<accession>A0A2S4UG23</accession>
<dbReference type="Proteomes" id="UP000239156">
    <property type="component" value="Unassembled WGS sequence"/>
</dbReference>
<feature type="compositionally biased region" description="Low complexity" evidence="1">
    <location>
        <begin position="57"/>
        <end position="73"/>
    </location>
</feature>
<dbReference type="VEuPathDB" id="FungiDB:PSHT_14369"/>
<dbReference type="VEuPathDB" id="FungiDB:PSTT_15751"/>
<name>A0A2S4UG23_9BASI</name>
<feature type="region of interest" description="Disordered" evidence="1">
    <location>
        <begin position="1"/>
        <end position="86"/>
    </location>
</feature>
<evidence type="ECO:0000313" key="2">
    <source>
        <dbReference type="EMBL" id="POV96248.1"/>
    </source>
</evidence>
<gene>
    <name evidence="2" type="ORF">PSTT_15751</name>
</gene>
<dbReference type="AlphaFoldDB" id="A0A2S4UG23"/>
<evidence type="ECO:0000313" key="3">
    <source>
        <dbReference type="Proteomes" id="UP000239156"/>
    </source>
</evidence>
<organism evidence="2 3">
    <name type="scientific">Puccinia striiformis</name>
    <dbReference type="NCBI Taxonomy" id="27350"/>
    <lineage>
        <taxon>Eukaryota</taxon>
        <taxon>Fungi</taxon>
        <taxon>Dikarya</taxon>
        <taxon>Basidiomycota</taxon>
        <taxon>Pucciniomycotina</taxon>
        <taxon>Pucciniomycetes</taxon>
        <taxon>Pucciniales</taxon>
        <taxon>Pucciniaceae</taxon>
        <taxon>Puccinia</taxon>
    </lineage>
</organism>
<sequence>MNYSKDQKFQLGVTDKLSTSRTSGLKPYIMDTPGRSKAKASMDISASQFSRTKQESTRTPSLSSSISTASSDSELVEPSGTDVPKPRHVVLYRSTSSMFPKNLNLYRPPLAGRMKHSKSS</sequence>
<dbReference type="EMBL" id="PKSL01000304">
    <property type="protein sequence ID" value="POV96248.1"/>
    <property type="molecule type" value="Genomic_DNA"/>
</dbReference>
<proteinExistence type="predicted"/>
<reference evidence="2" key="1">
    <citation type="submission" date="2017-12" db="EMBL/GenBank/DDBJ databases">
        <title>Gene loss provides genomic basis for host adaptation in cereal stripe rust fungi.</title>
        <authorList>
            <person name="Xia C."/>
        </authorList>
    </citation>
    <scope>NUCLEOTIDE SEQUENCE [LARGE SCALE GENOMIC DNA]</scope>
    <source>
        <strain evidence="2">93-210</strain>
    </source>
</reference>
<comment type="caution">
    <text evidence="2">The sequence shown here is derived from an EMBL/GenBank/DDBJ whole genome shotgun (WGS) entry which is preliminary data.</text>
</comment>
<protein>
    <submittedName>
        <fullName evidence="2">Uncharacterized protein</fullName>
    </submittedName>
</protein>
<evidence type="ECO:0000256" key="1">
    <source>
        <dbReference type="SAM" id="MobiDB-lite"/>
    </source>
</evidence>
<keyword evidence="3" id="KW-1185">Reference proteome</keyword>